<keyword evidence="2" id="KW-1185">Reference proteome</keyword>
<name>E3DNH7_HALPG</name>
<dbReference type="KEGG" id="hpk:Hprae_0359"/>
<gene>
    <name evidence="1" type="ordered locus">Hprae_0359</name>
</gene>
<dbReference type="EMBL" id="CP002175">
    <property type="protein sequence ID" value="ADO76515.1"/>
    <property type="molecule type" value="Genomic_DNA"/>
</dbReference>
<reference evidence="1 2" key="2">
    <citation type="journal article" date="2011" name="Stand. Genomic Sci.">
        <title>Complete genome sequence of the extremely halophilic Halanaerobium praevalens type strain (GSL).</title>
        <authorList>
            <person name="Ivanova N."/>
            <person name="Sikorski J."/>
            <person name="Chertkov O."/>
            <person name="Nolan M."/>
            <person name="Lucas S."/>
            <person name="Hammon N."/>
            <person name="Deshpande S."/>
            <person name="Cheng J.F."/>
            <person name="Tapia R."/>
            <person name="Han C."/>
            <person name="Goodwin L."/>
            <person name="Pitluck S."/>
            <person name="Huntemann M."/>
            <person name="Liolios K."/>
            <person name="Pagani I."/>
            <person name="Mavromatis K."/>
            <person name="Ovchinikova G."/>
            <person name="Pati A."/>
            <person name="Chen A."/>
            <person name="Palaniappan K."/>
            <person name="Land M."/>
            <person name="Hauser L."/>
            <person name="Brambilla E.M."/>
            <person name="Kannan K.P."/>
            <person name="Rohde M."/>
            <person name="Tindall B.J."/>
            <person name="Goker M."/>
            <person name="Detter J.C."/>
            <person name="Woyke T."/>
            <person name="Bristow J."/>
            <person name="Eisen J.A."/>
            <person name="Markowitz V."/>
            <person name="Hugenholtz P."/>
            <person name="Kyrpides N.C."/>
            <person name="Klenk H.P."/>
            <person name="Lapidus A."/>
        </authorList>
    </citation>
    <scope>NUCLEOTIDE SEQUENCE [LARGE SCALE GENOMIC DNA]</scope>
    <source>
        <strain evidence="2">ATCC 33744 / DSM 2228 / GSL</strain>
    </source>
</reference>
<evidence type="ECO:0008006" key="3">
    <source>
        <dbReference type="Google" id="ProtNLM"/>
    </source>
</evidence>
<organism evidence="1 2">
    <name type="scientific">Halanaerobium praevalens (strain ATCC 33744 / DSM 2228 / GSL)</name>
    <dbReference type="NCBI Taxonomy" id="572479"/>
    <lineage>
        <taxon>Bacteria</taxon>
        <taxon>Bacillati</taxon>
        <taxon>Bacillota</taxon>
        <taxon>Clostridia</taxon>
        <taxon>Halanaerobiales</taxon>
        <taxon>Halanaerobiaceae</taxon>
        <taxon>Halanaerobium</taxon>
    </lineage>
</organism>
<dbReference type="PATRIC" id="fig|572479.3.peg.363"/>
<accession>E3DNH7</accession>
<dbReference type="RefSeq" id="WP_014552548.1">
    <property type="nucleotide sequence ID" value="NC_017455.1"/>
</dbReference>
<reference evidence="2" key="1">
    <citation type="submission" date="2010-10" db="EMBL/GenBank/DDBJ databases">
        <title>The complete genome of Halanaerobium praevalens DSM 2228.</title>
        <authorList>
            <consortium name="US DOE Joint Genome Institute (JGI-PGF)"/>
            <person name="Lucas S."/>
            <person name="Copeland A."/>
            <person name="Lapidus A."/>
            <person name="Glavina del Rio T."/>
            <person name="Dalin E."/>
            <person name="Tice H."/>
            <person name="Bruce D."/>
            <person name="Goodwin L."/>
            <person name="Pitluck S."/>
            <person name="Kyrpides N."/>
            <person name="Mavromatis K."/>
            <person name="Ivanova N."/>
            <person name="Ovchinnikova G."/>
            <person name="Chertkov O."/>
            <person name="Detter J.C."/>
            <person name="Han C."/>
            <person name="Larimer F."/>
            <person name="Land M."/>
            <person name="Hauser L."/>
            <person name="Markowitz V."/>
            <person name="Cheng J.-F."/>
            <person name="Hugenholtz P."/>
            <person name="Woyke T."/>
            <person name="Wu D."/>
            <person name="Tindall B."/>
            <person name="Pomrenke H.G."/>
            <person name="Brambilla E."/>
            <person name="Klenk H.-P."/>
            <person name="Eisen J.A."/>
        </authorList>
    </citation>
    <scope>NUCLEOTIDE SEQUENCE [LARGE SCALE GENOMIC DNA]</scope>
    <source>
        <strain evidence="2">ATCC 33744 / DSM 2228 / GSL</strain>
    </source>
</reference>
<proteinExistence type="predicted"/>
<evidence type="ECO:0000313" key="2">
    <source>
        <dbReference type="Proteomes" id="UP000006866"/>
    </source>
</evidence>
<protein>
    <recommendedName>
        <fullName evidence="3">Coenzyme PQQ synthesis D</fullName>
    </recommendedName>
</protein>
<dbReference type="AlphaFoldDB" id="E3DNH7"/>
<dbReference type="InterPro" id="IPR008792">
    <property type="entry name" value="PQQD"/>
</dbReference>
<evidence type="ECO:0000313" key="1">
    <source>
        <dbReference type="EMBL" id="ADO76515.1"/>
    </source>
</evidence>
<dbReference type="Proteomes" id="UP000006866">
    <property type="component" value="Chromosome"/>
</dbReference>
<dbReference type="Pfam" id="PF05402">
    <property type="entry name" value="PqqD"/>
    <property type="match status" value="1"/>
</dbReference>
<sequence>MTKAKKKDKYNFVLYVPEITHQDWELQEGQVLLNFEVKHPLTKFAGFLMKKEPQRDMLLDQMSSAAWLLIDGQRSVFEIARIQSQKTDDEFKEDLRRLVNFIKFISKKGWIKYKTVKPEAEIAI</sequence>
<dbReference type="HOGENOM" id="CLU_150513_0_0_9"/>
<dbReference type="OrthoDB" id="308521at2"/>
<dbReference type="STRING" id="572479.Hprae_0359"/>